<evidence type="ECO:0000259" key="16">
    <source>
        <dbReference type="PROSITE" id="PS50908"/>
    </source>
</evidence>
<evidence type="ECO:0000256" key="12">
    <source>
        <dbReference type="PROSITE-ProRule" id="PRU10141"/>
    </source>
</evidence>
<evidence type="ECO:0000256" key="6">
    <source>
        <dbReference type="ARBA" id="ARBA00022840"/>
    </source>
</evidence>
<feature type="binding site" evidence="11">
    <location>
        <begin position="703"/>
        <end position="711"/>
    </location>
    <ligand>
        <name>ATP</name>
        <dbReference type="ChEBI" id="CHEBI:30616"/>
    </ligand>
</feature>
<feature type="region of interest" description="Disordered" evidence="14">
    <location>
        <begin position="223"/>
        <end position="249"/>
    </location>
</feature>
<feature type="compositionally biased region" description="Low complexity" evidence="14">
    <location>
        <begin position="1618"/>
        <end position="1631"/>
    </location>
</feature>
<evidence type="ECO:0000256" key="14">
    <source>
        <dbReference type="SAM" id="MobiDB-lite"/>
    </source>
</evidence>
<keyword evidence="5 17" id="KW-0418">Kinase</keyword>
<feature type="binding site" evidence="12">
    <location>
        <position position="727"/>
    </location>
    <ligand>
        <name>ATP</name>
        <dbReference type="ChEBI" id="CHEBI:30616"/>
    </ligand>
</feature>
<dbReference type="InterPro" id="IPR050339">
    <property type="entry name" value="CC_SR_Kinase"/>
</dbReference>
<feature type="compositionally biased region" description="Low complexity" evidence="14">
    <location>
        <begin position="878"/>
        <end position="889"/>
    </location>
</feature>
<dbReference type="PIRSF" id="PIRSF000660">
    <property type="entry name" value="Ser/Thr_PK_GCN2"/>
    <property type="match status" value="1"/>
</dbReference>
<comment type="catalytic activity">
    <reaction evidence="9">
        <text>L-seryl-[protein] + ATP = O-phospho-L-seryl-[protein] + ADP + H(+)</text>
        <dbReference type="Rhea" id="RHEA:17989"/>
        <dbReference type="Rhea" id="RHEA-COMP:9863"/>
        <dbReference type="Rhea" id="RHEA-COMP:11604"/>
        <dbReference type="ChEBI" id="CHEBI:15378"/>
        <dbReference type="ChEBI" id="CHEBI:29999"/>
        <dbReference type="ChEBI" id="CHEBI:30616"/>
        <dbReference type="ChEBI" id="CHEBI:83421"/>
        <dbReference type="ChEBI" id="CHEBI:456216"/>
        <dbReference type="EC" id="2.7.11.1"/>
    </reaction>
</comment>
<dbReference type="Gene3D" id="3.30.200.20">
    <property type="entry name" value="Phosphorylase Kinase, domain 1"/>
    <property type="match status" value="1"/>
</dbReference>
<dbReference type="Gene3D" id="1.10.510.10">
    <property type="entry name" value="Transferase(Phosphotransferase) domain 1"/>
    <property type="match status" value="2"/>
</dbReference>
<dbReference type="OrthoDB" id="341578at2759"/>
<dbReference type="FunFam" id="1.10.510.10:FF:000948">
    <property type="entry name" value="Related to GCN2-ser/thr protein kinase"/>
    <property type="match status" value="1"/>
</dbReference>
<dbReference type="InterPro" id="IPR041715">
    <property type="entry name" value="HisRS-like_core"/>
</dbReference>
<feature type="compositionally biased region" description="Polar residues" evidence="14">
    <location>
        <begin position="21"/>
        <end position="35"/>
    </location>
</feature>
<feature type="region of interest" description="Disordered" evidence="14">
    <location>
        <begin position="770"/>
        <end position="801"/>
    </location>
</feature>
<dbReference type="InterPro" id="IPR017441">
    <property type="entry name" value="Protein_kinase_ATP_BS"/>
</dbReference>
<feature type="binding site" evidence="11">
    <location>
        <position position="726"/>
    </location>
    <ligand>
        <name>ATP</name>
        <dbReference type="ChEBI" id="CHEBI:30616"/>
    </ligand>
</feature>
<dbReference type="InterPro" id="IPR000719">
    <property type="entry name" value="Prot_kinase_dom"/>
</dbReference>
<dbReference type="EMBL" id="CCYA01000230">
    <property type="protein sequence ID" value="CEH13718.1"/>
    <property type="molecule type" value="Genomic_DNA"/>
</dbReference>
<evidence type="ECO:0000256" key="11">
    <source>
        <dbReference type="PIRSR" id="PIRSR000660-2"/>
    </source>
</evidence>
<dbReference type="InterPro" id="IPR024435">
    <property type="entry name" value="HisRS-related_dom"/>
</dbReference>
<dbReference type="SUPFAM" id="SSF56112">
    <property type="entry name" value="Protein kinase-like (PK-like)"/>
    <property type="match status" value="2"/>
</dbReference>
<dbReference type="InterPro" id="IPR016255">
    <property type="entry name" value="Gcn2"/>
</dbReference>
<evidence type="ECO:0000313" key="18">
    <source>
        <dbReference type="Proteomes" id="UP000054845"/>
    </source>
</evidence>
<reference evidence="17 18" key="1">
    <citation type="submission" date="2014-09" db="EMBL/GenBank/DDBJ databases">
        <authorList>
            <person name="Magalhaes I.L.F."/>
            <person name="Oliveira U."/>
            <person name="Santos F.R."/>
            <person name="Vidigal T.H.D.A."/>
            <person name="Brescovit A.D."/>
            <person name="Santos A.J."/>
        </authorList>
    </citation>
    <scope>NUCLEOTIDE SEQUENCE [LARGE SCALE GENOMIC DNA]</scope>
</reference>
<dbReference type="InterPro" id="IPR036621">
    <property type="entry name" value="Anticodon-bd_dom_sf"/>
</dbReference>
<dbReference type="GO" id="GO:0005829">
    <property type="term" value="C:cytosol"/>
    <property type="evidence" value="ECO:0007669"/>
    <property type="project" value="TreeGrafter"/>
</dbReference>
<dbReference type="Proteomes" id="UP000054845">
    <property type="component" value="Unassembled WGS sequence"/>
</dbReference>
<dbReference type="Gene3D" id="3.10.110.10">
    <property type="entry name" value="Ubiquitin Conjugating Enzyme"/>
    <property type="match status" value="1"/>
</dbReference>
<feature type="domain" description="Protein kinase" evidence="15">
    <location>
        <begin position="289"/>
        <end position="610"/>
    </location>
</feature>
<dbReference type="Pfam" id="PF05773">
    <property type="entry name" value="RWD"/>
    <property type="match status" value="1"/>
</dbReference>
<dbReference type="PANTHER" id="PTHR11042:SF136">
    <property type="entry name" value="EIF-2-ALPHA KINASE GCN2"/>
    <property type="match status" value="1"/>
</dbReference>
<name>A0A0P1BC76_9BASI</name>
<dbReference type="Pfam" id="PF13393">
    <property type="entry name" value="tRNA-synt_His"/>
    <property type="match status" value="1"/>
</dbReference>
<feature type="region of interest" description="Disordered" evidence="14">
    <location>
        <begin position="616"/>
        <end position="637"/>
    </location>
</feature>
<evidence type="ECO:0000256" key="5">
    <source>
        <dbReference type="ARBA" id="ARBA00022777"/>
    </source>
</evidence>
<evidence type="ECO:0000256" key="7">
    <source>
        <dbReference type="ARBA" id="ARBA00037982"/>
    </source>
</evidence>
<feature type="compositionally biased region" description="Polar residues" evidence="14">
    <location>
        <begin position="771"/>
        <end position="798"/>
    </location>
</feature>
<evidence type="ECO:0000256" key="10">
    <source>
        <dbReference type="PIRSR" id="PIRSR000660-1"/>
    </source>
</evidence>
<feature type="compositionally biased region" description="Low complexity" evidence="14">
    <location>
        <begin position="1"/>
        <end position="17"/>
    </location>
</feature>
<dbReference type="InterPro" id="IPR016135">
    <property type="entry name" value="UBQ-conjugating_enzyme/RWD"/>
</dbReference>
<feature type="active site" description="Proton acceptor" evidence="10">
    <location>
        <position position="960"/>
    </location>
</feature>
<feature type="region of interest" description="Disordered" evidence="14">
    <location>
        <begin position="518"/>
        <end position="537"/>
    </location>
</feature>
<keyword evidence="4 11" id="KW-0547">Nucleotide-binding</keyword>
<evidence type="ECO:0000256" key="1">
    <source>
        <dbReference type="ARBA" id="ARBA00012513"/>
    </source>
</evidence>
<dbReference type="GO" id="GO:0005634">
    <property type="term" value="C:nucleus"/>
    <property type="evidence" value="ECO:0007669"/>
    <property type="project" value="TreeGrafter"/>
</dbReference>
<dbReference type="SUPFAM" id="SSF54495">
    <property type="entry name" value="UBC-like"/>
    <property type="match status" value="1"/>
</dbReference>
<comment type="catalytic activity">
    <reaction evidence="8">
        <text>L-threonyl-[protein] + ATP = O-phospho-L-threonyl-[protein] + ADP + H(+)</text>
        <dbReference type="Rhea" id="RHEA:46608"/>
        <dbReference type="Rhea" id="RHEA-COMP:11060"/>
        <dbReference type="Rhea" id="RHEA-COMP:11605"/>
        <dbReference type="ChEBI" id="CHEBI:15378"/>
        <dbReference type="ChEBI" id="CHEBI:30013"/>
        <dbReference type="ChEBI" id="CHEBI:30616"/>
        <dbReference type="ChEBI" id="CHEBI:61977"/>
        <dbReference type="ChEBI" id="CHEBI:456216"/>
        <dbReference type="EC" id="2.7.11.1"/>
    </reaction>
</comment>
<dbReference type="InterPro" id="IPR008271">
    <property type="entry name" value="Ser/Thr_kinase_AS"/>
</dbReference>
<dbReference type="SUPFAM" id="SSF52954">
    <property type="entry name" value="Class II aaRS ABD-related"/>
    <property type="match status" value="1"/>
</dbReference>
<dbReference type="Pfam" id="PF12745">
    <property type="entry name" value="HGTP_anticodon2"/>
    <property type="match status" value="1"/>
</dbReference>
<evidence type="ECO:0000256" key="8">
    <source>
        <dbReference type="ARBA" id="ARBA00047899"/>
    </source>
</evidence>
<evidence type="ECO:0000313" key="17">
    <source>
        <dbReference type="EMBL" id="CEH13718.1"/>
    </source>
</evidence>
<evidence type="ECO:0000259" key="15">
    <source>
        <dbReference type="PROSITE" id="PS50011"/>
    </source>
</evidence>
<feature type="region of interest" description="Disordered" evidence="14">
    <location>
        <begin position="824"/>
        <end position="903"/>
    </location>
</feature>
<dbReference type="SMART" id="SM00591">
    <property type="entry name" value="RWD"/>
    <property type="match status" value="1"/>
</dbReference>
<dbReference type="InterPro" id="IPR006575">
    <property type="entry name" value="RWD_dom"/>
</dbReference>
<dbReference type="GO" id="GO:0005524">
    <property type="term" value="F:ATP binding"/>
    <property type="evidence" value="ECO:0007669"/>
    <property type="project" value="UniProtKB-UniRule"/>
</dbReference>
<evidence type="ECO:0000256" key="13">
    <source>
        <dbReference type="SAM" id="Coils"/>
    </source>
</evidence>
<keyword evidence="2" id="KW-0723">Serine/threonine-protein kinase</keyword>
<dbReference type="Gene3D" id="3.40.50.800">
    <property type="entry name" value="Anticodon-binding domain"/>
    <property type="match status" value="1"/>
</dbReference>
<evidence type="ECO:0000256" key="9">
    <source>
        <dbReference type="ARBA" id="ARBA00048679"/>
    </source>
</evidence>
<dbReference type="GO" id="GO:0004694">
    <property type="term" value="F:eukaryotic translation initiation factor 2alpha kinase activity"/>
    <property type="evidence" value="ECO:0007669"/>
    <property type="project" value="InterPro"/>
</dbReference>
<dbReference type="PROSITE" id="PS50011">
    <property type="entry name" value="PROTEIN_KINASE_DOM"/>
    <property type="match status" value="2"/>
</dbReference>
<keyword evidence="6 11" id="KW-0067">ATP-binding</keyword>
<evidence type="ECO:0000256" key="2">
    <source>
        <dbReference type="ARBA" id="ARBA00022527"/>
    </source>
</evidence>
<feature type="region of interest" description="Disordered" evidence="14">
    <location>
        <begin position="1"/>
        <end position="65"/>
    </location>
</feature>
<dbReference type="SMART" id="SM00220">
    <property type="entry name" value="S_TKc"/>
    <property type="match status" value="1"/>
</dbReference>
<dbReference type="PANTHER" id="PTHR11042">
    <property type="entry name" value="EUKARYOTIC TRANSLATION INITIATION FACTOR 2-ALPHA KINASE EIF2-ALPHA KINASE -RELATED"/>
    <property type="match status" value="1"/>
</dbReference>
<dbReference type="InterPro" id="IPR011009">
    <property type="entry name" value="Kinase-like_dom_sf"/>
</dbReference>
<feature type="compositionally biased region" description="Basic and acidic residues" evidence="14">
    <location>
        <begin position="1645"/>
        <end position="1657"/>
    </location>
</feature>
<accession>A0A0P1BC76</accession>
<dbReference type="PROSITE" id="PS50908">
    <property type="entry name" value="RWD"/>
    <property type="match status" value="1"/>
</dbReference>
<dbReference type="STRING" id="401625.A0A0P1BC76"/>
<keyword evidence="3" id="KW-0808">Transferase</keyword>
<keyword evidence="18" id="KW-1185">Reference proteome</keyword>
<keyword evidence="13" id="KW-0175">Coiled coil</keyword>
<dbReference type="CDD" id="cd14046">
    <property type="entry name" value="STKc_EIF2AK4_GCN2_rpt2"/>
    <property type="match status" value="1"/>
</dbReference>
<evidence type="ECO:0000256" key="3">
    <source>
        <dbReference type="ARBA" id="ARBA00022679"/>
    </source>
</evidence>
<dbReference type="CDD" id="cd23823">
    <property type="entry name" value="RWD_GCN2"/>
    <property type="match status" value="1"/>
</dbReference>
<dbReference type="PROSITE" id="PS00107">
    <property type="entry name" value="PROTEIN_KINASE_ATP"/>
    <property type="match status" value="1"/>
</dbReference>
<feature type="region of interest" description="Disordered" evidence="14">
    <location>
        <begin position="1618"/>
        <end position="1659"/>
    </location>
</feature>
<dbReference type="PROSITE" id="PS00108">
    <property type="entry name" value="PROTEIN_KINASE_ST"/>
    <property type="match status" value="1"/>
</dbReference>
<organism evidence="17 18">
    <name type="scientific">Ceraceosorus bombacis</name>
    <dbReference type="NCBI Taxonomy" id="401625"/>
    <lineage>
        <taxon>Eukaryota</taxon>
        <taxon>Fungi</taxon>
        <taxon>Dikarya</taxon>
        <taxon>Basidiomycota</taxon>
        <taxon>Ustilaginomycotina</taxon>
        <taxon>Exobasidiomycetes</taxon>
        <taxon>Ceraceosorales</taxon>
        <taxon>Ceraceosoraceae</taxon>
        <taxon>Ceraceosorus</taxon>
    </lineage>
</organism>
<dbReference type="EC" id="2.7.11.1" evidence="1"/>
<protein>
    <recommendedName>
        <fullName evidence="1">non-specific serine/threonine protein kinase</fullName>
        <ecNumber evidence="1">2.7.11.1</ecNumber>
    </recommendedName>
</protein>
<comment type="similarity">
    <text evidence="7">Belongs to the protein kinase superfamily. Ser/Thr protein kinase family. GCN2 subfamily.</text>
</comment>
<dbReference type="GO" id="GO:1990625">
    <property type="term" value="P:negative regulation of cytoplasmic translational initiation in response to stress"/>
    <property type="evidence" value="ECO:0007669"/>
    <property type="project" value="TreeGrafter"/>
</dbReference>
<dbReference type="Pfam" id="PF00069">
    <property type="entry name" value="Pkinase"/>
    <property type="match status" value="2"/>
</dbReference>
<proteinExistence type="inferred from homology"/>
<dbReference type="Gene3D" id="3.30.930.10">
    <property type="entry name" value="Bira Bifunctional Protein, Domain 2"/>
    <property type="match status" value="1"/>
</dbReference>
<feature type="coiled-coil region" evidence="13">
    <location>
        <begin position="169"/>
        <end position="203"/>
    </location>
</feature>
<dbReference type="InterPro" id="IPR045864">
    <property type="entry name" value="aa-tRNA-synth_II/BPL/LPL"/>
</dbReference>
<dbReference type="SUPFAM" id="SSF55681">
    <property type="entry name" value="Class II aaRS and biotin synthetases"/>
    <property type="match status" value="1"/>
</dbReference>
<dbReference type="GO" id="GO:0000077">
    <property type="term" value="P:DNA damage checkpoint signaling"/>
    <property type="evidence" value="ECO:0007669"/>
    <property type="project" value="InterPro"/>
</dbReference>
<feature type="domain" description="RWD" evidence="16">
    <location>
        <begin position="34"/>
        <end position="159"/>
    </location>
</feature>
<feature type="domain" description="Protein kinase" evidence="15">
    <location>
        <begin position="697"/>
        <end position="1115"/>
    </location>
</feature>
<evidence type="ECO:0000256" key="4">
    <source>
        <dbReference type="ARBA" id="ARBA00022741"/>
    </source>
</evidence>
<feature type="compositionally biased region" description="Acidic residues" evidence="14">
    <location>
        <begin position="845"/>
        <end position="856"/>
    </location>
</feature>
<sequence>MPNRSSAAPSGAGSSKATELPSLSPQELAEMQSQEIEALTSILGHDFAPSPAPRTAWNSAPASDAQPSFDVVLRPTSEELKEHLAVVVRLKLPRRYPLLPPIFSVLGPEESAADARTKGITPARRAALGSALTQKAKQLVGAEMIWDLVELAAEWLDAHHEVKVDKDPLKSLDDERDLRARRAEQAEQALACAQSEKAALAEAERAKKLAALIEEQSALRSAAMAEEMEKQRSRQIDASSARSPGLLRSESTSHILSLSSEQLRQQGIVYFVDPIESPEGDDRPPLHAVRLGPVLRRGALANVYLAEPVPDDSIVANGKGKQRECDADQAAAPWEMHVFRIDSEHYALVSGRRQLEEVEWELDRLRAVRHPGLVAVAASAMVFLDPETDEDRSQANPATSSLRQRRLYVLHDRSPGPSAAELLQLVPFVPWNRVRFLMLSLLGGLLTLHSSNVLHRSVSLESIQLVRDASKAADCAKLAGAGYVGRLSELNTQHPLRRSEPQLPLASANDRLPATWQAPEMREGGDTNAQPTPAHSRKKDVWDLGVACVRLLLGTSAYDRFASPSEALSSEEAVHTVPAHARTWISSLLERATKRRPYAANALASLEEIIAYEETHAQSGSATQEPGDGGAGHARQPESALKVPAGLAAKSPSSPLGLHDLGLPSAVPPTRPGSFWQLRHAAATQASGAMSRYESDFQELELLGKGAYGAVFAAQNRLDGRKYAIKKIKLSSSVENDERTLREITALSRLNHSYIVRYVTCWIQEEDAHTTAGSSEMSSTIPTTSSFAKGSRPSNGNADESLHLGFAADDFLSVGHDAFSKGGEVRFGEEEDSSESSEGPSDAELSNEEDDSDDESSAGGGLLALRSVTPTNSIRNGRAISQRPSASRAASRRASHKPEASPPLLSARPRWLFVQMELVENQTLRETIDKGMTFEDAWRLFRQIIEALVHIHSLGIIHRDLKPSNILIEASGNVKIGDFGLATTAQHAGDGQAQTTNGTLDADISASTELTSDIGTNLYIAPEVEAKGGGGRYDAKVDMYAAGIIFFEMLAAQRVYQTGMERVSVLRQLRRADVVFPDAWPEAQLVPQTKIIKMLLTHDPTKRPSPLELLKSDLLPAKLEDEVLAECMRLMSNPSSAYNHQLLEALFNREEPKDLRWARDFTFDAGTEESAGQDHRLVAVLCDHLRQIFHRHGAVELDAPLLLPPNDLYDDTRKPVEMLDKTGQVAWLPYDLIVPFARLAARTQNQRFKRYTMHPVYRQNLLAGGQPLSLLEIDFDVVSPERTFAAEGEMLAVIDDVLETTPGLNPEDWVVLISHGDVLDLALERVPSKHYQKALQAIGGFATKAGTAAARAKLLDLHLPRSIVEELESFNVSDSIAVVQPKLERLVAVDLRPRLRRAVQEIESVIKAAERFGSRRRFLFTPLLISNGFYRGACHFQVVRSFKRRDVLASGGRYDWLIKQFSSPSGSRAPPHAVGIQLAAGRIALAVSRYHEHARTYGNWTARRCDVYVAASSSDLATQRMELCHELWAAGISADLAYEDMVSSSPEVLAATCRAEGILYLVLVRSEHATTCKVRSILHGDFNEVPRAELVAWLAEHIGRQRAGETNVSSAALTNAASSSSASHTPSSAASVQYLAPERASNNSRKAERSGNNDRRARLQAPAAAKAARCVEAISKDASGAPIIAVDLVGPAFKRLCAAAMIGKDQRLEGNAEEREYVRNVLDHISHLDRCWLYSIRDDRAVLASLATPGIGLMIAVRRRLSDP</sequence>